<dbReference type="Proteomes" id="UP000189935">
    <property type="component" value="Chromosome I"/>
</dbReference>
<sequence length="88" mass="10408">MTETDDLSRNIHVLKELQRKAWHHLADPALTSFERRETRNQIKETGAELRSYLAMMSERTRFRPRPVEEHAVSSLDKFEFRLLAGNQL</sequence>
<evidence type="ECO:0000313" key="2">
    <source>
        <dbReference type="Proteomes" id="UP000189935"/>
    </source>
</evidence>
<reference evidence="1 2" key="1">
    <citation type="submission" date="2016-11" db="EMBL/GenBank/DDBJ databases">
        <authorList>
            <person name="Jaros S."/>
            <person name="Januszkiewicz K."/>
            <person name="Wedrychowicz H."/>
        </authorList>
    </citation>
    <scope>NUCLEOTIDE SEQUENCE [LARGE SCALE GENOMIC DNA]</scope>
    <source>
        <strain evidence="1 2">GAS499</strain>
    </source>
</reference>
<proteinExistence type="predicted"/>
<dbReference type="EMBL" id="LT670844">
    <property type="protein sequence ID" value="SHJ27827.1"/>
    <property type="molecule type" value="Genomic_DNA"/>
</dbReference>
<accession>A0A1M6I061</accession>
<gene>
    <name evidence="1" type="ORF">SAMN05444159_0174</name>
</gene>
<name>A0A1M6I061_9BRAD</name>
<protein>
    <submittedName>
        <fullName evidence="1">Uncharacterized protein</fullName>
    </submittedName>
</protein>
<organism evidence="1 2">
    <name type="scientific">Bradyrhizobium lablabi</name>
    <dbReference type="NCBI Taxonomy" id="722472"/>
    <lineage>
        <taxon>Bacteria</taxon>
        <taxon>Pseudomonadati</taxon>
        <taxon>Pseudomonadota</taxon>
        <taxon>Alphaproteobacteria</taxon>
        <taxon>Hyphomicrobiales</taxon>
        <taxon>Nitrobacteraceae</taxon>
        <taxon>Bradyrhizobium</taxon>
    </lineage>
</organism>
<evidence type="ECO:0000313" key="1">
    <source>
        <dbReference type="EMBL" id="SHJ27827.1"/>
    </source>
</evidence>
<dbReference type="AlphaFoldDB" id="A0A1M6I061"/>